<comment type="caution">
    <text evidence="2">The sequence shown here is derived from an EMBL/GenBank/DDBJ whole genome shotgun (WGS) entry which is preliminary data.</text>
</comment>
<name>A0A0S8GM98_UNCW3</name>
<sequence length="143" mass="16182">MAGREDMRKEVWAHFNDFQPIFLATIDGNIPRVRPVTLIHFDKKMWVTTGSGNAKMEQIKANQNIEFCLLLGSGENGGYVRCTGQAEIVSDASTRKLIADNTPFFKQFWKTADDPGYALLRIHAKEVEYLRPGAMKVERFSVA</sequence>
<accession>A0A0S8GM98</accession>
<reference evidence="2 3" key="1">
    <citation type="journal article" date="2015" name="Microbiome">
        <title>Genomic resolution of linkages in carbon, nitrogen, and sulfur cycling among widespread estuary sediment bacteria.</title>
        <authorList>
            <person name="Baker B.J."/>
            <person name="Lazar C.S."/>
            <person name="Teske A.P."/>
            <person name="Dick G.J."/>
        </authorList>
    </citation>
    <scope>NUCLEOTIDE SEQUENCE [LARGE SCALE GENOMIC DNA]</scope>
    <source>
        <strain evidence="2">SM23_60</strain>
    </source>
</reference>
<dbReference type="AlphaFoldDB" id="A0A0S8GM98"/>
<dbReference type="InterPro" id="IPR011576">
    <property type="entry name" value="Pyridox_Oxase_N"/>
</dbReference>
<dbReference type="PANTHER" id="PTHR34818:SF1">
    <property type="entry name" value="PROTEIN BLI-3"/>
    <property type="match status" value="1"/>
</dbReference>
<organism evidence="2 3">
    <name type="scientific">candidate division WOR_3 bacterium SM23_60</name>
    <dbReference type="NCBI Taxonomy" id="1703780"/>
    <lineage>
        <taxon>Bacteria</taxon>
        <taxon>Bacteria division WOR-3</taxon>
    </lineage>
</organism>
<dbReference type="InterPro" id="IPR052917">
    <property type="entry name" value="Stress-Dev_Protein"/>
</dbReference>
<protein>
    <recommendedName>
        <fullName evidence="1">Pyridoxamine 5'-phosphate oxidase N-terminal domain-containing protein</fullName>
    </recommendedName>
</protein>
<dbReference type="Proteomes" id="UP000051096">
    <property type="component" value="Unassembled WGS sequence"/>
</dbReference>
<dbReference type="Gene3D" id="2.30.110.10">
    <property type="entry name" value="Electron Transport, Fmn-binding Protein, Chain A"/>
    <property type="match status" value="1"/>
</dbReference>
<proteinExistence type="predicted"/>
<evidence type="ECO:0000259" key="1">
    <source>
        <dbReference type="Pfam" id="PF01243"/>
    </source>
</evidence>
<evidence type="ECO:0000313" key="2">
    <source>
        <dbReference type="EMBL" id="KPK73777.1"/>
    </source>
</evidence>
<dbReference type="SUPFAM" id="SSF50475">
    <property type="entry name" value="FMN-binding split barrel"/>
    <property type="match status" value="1"/>
</dbReference>
<dbReference type="InterPro" id="IPR012349">
    <property type="entry name" value="Split_barrel_FMN-bd"/>
</dbReference>
<evidence type="ECO:0000313" key="3">
    <source>
        <dbReference type="Proteomes" id="UP000051096"/>
    </source>
</evidence>
<dbReference type="Pfam" id="PF01243">
    <property type="entry name" value="PNPOx_N"/>
    <property type="match status" value="1"/>
</dbReference>
<dbReference type="PANTHER" id="PTHR34818">
    <property type="entry name" value="PROTEIN BLI-3"/>
    <property type="match status" value="1"/>
</dbReference>
<dbReference type="EMBL" id="LJUO01000003">
    <property type="protein sequence ID" value="KPK73777.1"/>
    <property type="molecule type" value="Genomic_DNA"/>
</dbReference>
<gene>
    <name evidence="2" type="ORF">AMJ87_00790</name>
</gene>
<feature type="domain" description="Pyridoxamine 5'-phosphate oxidase N-terminal" evidence="1">
    <location>
        <begin position="9"/>
        <end position="130"/>
    </location>
</feature>